<keyword evidence="3" id="KW-1185">Reference proteome</keyword>
<reference evidence="2" key="1">
    <citation type="submission" date="2023-12" db="EMBL/GenBank/DDBJ databases">
        <title>Genome assembly of Anisodus tanguticus.</title>
        <authorList>
            <person name="Wang Y.-J."/>
        </authorList>
    </citation>
    <scope>NUCLEOTIDE SEQUENCE</scope>
    <source>
        <strain evidence="2">KB-2021</strain>
        <tissue evidence="2">Leaf</tissue>
    </source>
</reference>
<gene>
    <name evidence="2" type="ORF">RND71_036832</name>
</gene>
<dbReference type="Proteomes" id="UP001291623">
    <property type="component" value="Unassembled WGS sequence"/>
</dbReference>
<comment type="caution">
    <text evidence="2">The sequence shown here is derived from an EMBL/GenBank/DDBJ whole genome shotgun (WGS) entry which is preliminary data.</text>
</comment>
<protein>
    <recommendedName>
        <fullName evidence="4">Craniofacial development protein 2-like</fullName>
    </recommendedName>
</protein>
<dbReference type="EMBL" id="JAVYJV010000020">
    <property type="protein sequence ID" value="KAK4343738.1"/>
    <property type="molecule type" value="Genomic_DNA"/>
</dbReference>
<name>A0AAE1R266_9SOLA</name>
<organism evidence="2 3">
    <name type="scientific">Anisodus tanguticus</name>
    <dbReference type="NCBI Taxonomy" id="243964"/>
    <lineage>
        <taxon>Eukaryota</taxon>
        <taxon>Viridiplantae</taxon>
        <taxon>Streptophyta</taxon>
        <taxon>Embryophyta</taxon>
        <taxon>Tracheophyta</taxon>
        <taxon>Spermatophyta</taxon>
        <taxon>Magnoliopsida</taxon>
        <taxon>eudicotyledons</taxon>
        <taxon>Gunneridae</taxon>
        <taxon>Pentapetalae</taxon>
        <taxon>asterids</taxon>
        <taxon>lamiids</taxon>
        <taxon>Solanales</taxon>
        <taxon>Solanaceae</taxon>
        <taxon>Solanoideae</taxon>
        <taxon>Hyoscyameae</taxon>
        <taxon>Anisodus</taxon>
    </lineage>
</organism>
<evidence type="ECO:0008006" key="4">
    <source>
        <dbReference type="Google" id="ProtNLM"/>
    </source>
</evidence>
<evidence type="ECO:0000313" key="3">
    <source>
        <dbReference type="Proteomes" id="UP001291623"/>
    </source>
</evidence>
<feature type="region of interest" description="Disordered" evidence="1">
    <location>
        <begin position="97"/>
        <end position="122"/>
    </location>
</feature>
<proteinExistence type="predicted"/>
<dbReference type="AlphaFoldDB" id="A0AAE1R266"/>
<sequence>MKIEKIWNQGDQSNHSILIMNFHISNSYRSPEEFGKTFKKENPNVKAISALESRLSYSHFINEISRKAQTIRAKKKNLKGQNLRNFLCKKEGIDESESEHGSDLAGVGKITSNSGEPTEAPGCQREYESLTAVNTGVLHPDQFYEFWVELGNTSATKQIKNPFGANIPRMFQRFALRRPARWYDRETTLEDGLCWEKRAQRAKRAKTRDISARYTNTSKVSMCPSRVAIARNSVFSGSEQSRSPTDTTALQPVALVTNGRLGSCSRSVLRTRVMLDARLRIGSWNIGTLTGKSIELVKNLKKRKINIAYVQDTIWVGPKAKGVDGYKL</sequence>
<evidence type="ECO:0000256" key="1">
    <source>
        <dbReference type="SAM" id="MobiDB-lite"/>
    </source>
</evidence>
<evidence type="ECO:0000313" key="2">
    <source>
        <dbReference type="EMBL" id="KAK4343738.1"/>
    </source>
</evidence>
<accession>A0AAE1R266</accession>